<gene>
    <name evidence="2" type="ORF">RBATCC27255_00932</name>
</gene>
<dbReference type="PROSITE" id="PS51192">
    <property type="entry name" value="HELICASE_ATP_BIND_1"/>
    <property type="match status" value="1"/>
</dbReference>
<feature type="domain" description="Helicase ATP-binding" evidence="1">
    <location>
        <begin position="48"/>
        <end position="193"/>
    </location>
</feature>
<dbReference type="GO" id="GO:0005524">
    <property type="term" value="F:ATP binding"/>
    <property type="evidence" value="ECO:0007669"/>
    <property type="project" value="InterPro"/>
</dbReference>
<dbReference type="InterPro" id="IPR011545">
    <property type="entry name" value="DEAD/DEAH_box_helicase_dom"/>
</dbReference>
<dbReference type="InterPro" id="IPR027417">
    <property type="entry name" value="P-loop_NTPase"/>
</dbReference>
<proteinExistence type="predicted"/>
<dbReference type="Pfam" id="PF00270">
    <property type="entry name" value="DEAD"/>
    <property type="match status" value="1"/>
</dbReference>
<evidence type="ECO:0000313" key="3">
    <source>
        <dbReference type="Proteomes" id="UP000233425"/>
    </source>
</evidence>
<dbReference type="EMBL" id="NNSR01000045">
    <property type="protein sequence ID" value="PKD30801.1"/>
    <property type="molecule type" value="Genomic_DNA"/>
</dbReference>
<evidence type="ECO:0000259" key="1">
    <source>
        <dbReference type="PROSITE" id="PS51192"/>
    </source>
</evidence>
<dbReference type="InterPro" id="IPR014001">
    <property type="entry name" value="Helicase_ATP-bd"/>
</dbReference>
<dbReference type="AlphaFoldDB" id="A0A2N0UUX8"/>
<sequence length="205" mass="22999">MLDDTVSRGGYDDIPVLLERLNAYTAKWGTPTKELNILRSEIQKQCIAAKDSDENLLSLTVPTGGGKTISSLAFALNYAVQDKHKRKRVIYVIPYTSIIEQNAAVFKDALGAENVVEHHSNVTFDPKKTSSETVQRQQLACENWDAPVIVTTAVQFFESLFSNKPSKSRKLHNISDSVIIFDEAQMLPIQYLVPCVKVIKVWIEM</sequence>
<comment type="caution">
    <text evidence="2">The sequence shown here is derived from an EMBL/GenBank/DDBJ whole genome shotgun (WGS) entry which is preliminary data.</text>
</comment>
<accession>A0A2N0UUX8</accession>
<protein>
    <submittedName>
        <fullName evidence="2">CRISPR-associated helicase Cas3</fullName>
    </submittedName>
</protein>
<reference evidence="2" key="1">
    <citation type="journal article" date="2018" name="Environ. Microbiol.">
        <title>Sporulation capability and amylosome conservation among diverse human colonic and rumen isolates of the keystone starch-degrader Ruminococcus bromii.</title>
        <authorList>
            <person name="Mukhopadhya I."/>
            <person name="Morais S."/>
            <person name="Laverde-Gomez J."/>
            <person name="Sheridan P.O."/>
            <person name="Walker A.W."/>
            <person name="Kelly W."/>
            <person name="Klieve A.V."/>
            <person name="Ouwerkerk D."/>
            <person name="Duncan S.H."/>
            <person name="Louis P."/>
            <person name="Koropatkin N."/>
            <person name="Cockburn D."/>
            <person name="Kibler R."/>
            <person name="Cooper P.J."/>
            <person name="Sandoval C."/>
            <person name="Crost E."/>
            <person name="Juge N."/>
            <person name="Bayer E.A."/>
            <person name="Flint H.J."/>
        </authorList>
    </citation>
    <scope>NUCLEOTIDE SEQUENCE [LARGE SCALE GENOMIC DNA]</scope>
    <source>
        <strain evidence="2">ATCC 27255</strain>
    </source>
</reference>
<name>A0A2N0UUX8_9FIRM</name>
<dbReference type="CDD" id="cd17930">
    <property type="entry name" value="DEXHc_cas3"/>
    <property type="match status" value="1"/>
</dbReference>
<dbReference type="SUPFAM" id="SSF52540">
    <property type="entry name" value="P-loop containing nucleoside triphosphate hydrolases"/>
    <property type="match status" value="1"/>
</dbReference>
<evidence type="ECO:0000313" key="2">
    <source>
        <dbReference type="EMBL" id="PKD30801.1"/>
    </source>
</evidence>
<dbReference type="Gene3D" id="3.40.50.300">
    <property type="entry name" value="P-loop containing nucleotide triphosphate hydrolases"/>
    <property type="match status" value="1"/>
</dbReference>
<organism evidence="2 3">
    <name type="scientific">Ruminococcus bromii</name>
    <dbReference type="NCBI Taxonomy" id="40518"/>
    <lineage>
        <taxon>Bacteria</taxon>
        <taxon>Bacillati</taxon>
        <taxon>Bacillota</taxon>
        <taxon>Clostridia</taxon>
        <taxon>Eubacteriales</taxon>
        <taxon>Oscillospiraceae</taxon>
        <taxon>Ruminococcus</taxon>
    </lineage>
</organism>
<keyword evidence="3" id="KW-1185">Reference proteome</keyword>
<dbReference type="Proteomes" id="UP000233425">
    <property type="component" value="Unassembled WGS sequence"/>
</dbReference>
<dbReference type="GO" id="GO:0003676">
    <property type="term" value="F:nucleic acid binding"/>
    <property type="evidence" value="ECO:0007669"/>
    <property type="project" value="InterPro"/>
</dbReference>